<evidence type="ECO:0000259" key="6">
    <source>
        <dbReference type="PROSITE" id="PS51820"/>
    </source>
</evidence>
<keyword evidence="8" id="KW-1185">Reference proteome</keyword>
<sequence>MGDPPDGKPEDLNCGTGTLQAGEACDDGNRSDGDGCAANCRNVEPGWFCDTPGAPCFANICGDGRRGGSETCDDRNTTSGDGCSSQCAQEAGWVCAQNGGRCVAARCGDGIIAGDEECEDGNNPLAEGDGCGVTCRLENGYKCPTAGQACVPIRCGDTLTEGTEQCDDGNNDMGDGCSPLCTHEPRCTNGTCTAVCGDGLILPGTNEECDDGNQRNNDGCSSLCKLEPGFQCRLVEEVAPDTVKIPVVYRDFRGNDLSGGHVDFENANGAETGIVASLLGEDGKPVYAKTGGGSTTTHGAGPFSQWYKDTAGVNKTLVGTLTLEKQSNGAYQFDEPDFFPLDDKGWVATGEEPERNNQHNFSFTSEARYWFEYKGTEVLEFRGDDDVWVFINKHLAVDLGGVHSALNGSVTLSQRASQFGLEVGKVYEAVVFQAERHTTASSYKLTLTNFVSRRTDCENTCGDGIVQSPEQCDDGTNAGGYGQCAPGCILGPRCGDGITQEDRGESCDDGNQVNDDLCSNTCLPYIG</sequence>
<keyword evidence="5" id="KW-0325">Glycoprotein</keyword>
<comment type="similarity">
    <text evidence="1">Belongs to the prespore-cell-inducing factor family.</text>
</comment>
<accession>A0ABU5H477</accession>
<dbReference type="EMBL" id="JAXIVS010000005">
    <property type="protein sequence ID" value="MDY7228276.1"/>
    <property type="molecule type" value="Genomic_DNA"/>
</dbReference>
<reference evidence="7 8" key="1">
    <citation type="submission" date="2023-12" db="EMBL/GenBank/DDBJ databases">
        <title>the genome sequence of Hyalangium sp. s54d21.</title>
        <authorList>
            <person name="Zhang X."/>
        </authorList>
    </citation>
    <scope>NUCLEOTIDE SEQUENCE [LARGE SCALE GENOMIC DNA]</scope>
    <source>
        <strain evidence="8">s54d21</strain>
    </source>
</reference>
<evidence type="ECO:0000313" key="8">
    <source>
        <dbReference type="Proteomes" id="UP001291309"/>
    </source>
</evidence>
<evidence type="ECO:0000313" key="7">
    <source>
        <dbReference type="EMBL" id="MDY7228276.1"/>
    </source>
</evidence>
<dbReference type="PANTHER" id="PTHR31137">
    <property type="entry name" value="PROTEIN PSIB-RELATED-RELATED"/>
    <property type="match status" value="1"/>
</dbReference>
<dbReference type="Proteomes" id="UP001291309">
    <property type="component" value="Unassembled WGS sequence"/>
</dbReference>
<evidence type="ECO:0000256" key="4">
    <source>
        <dbReference type="ARBA" id="ARBA00023157"/>
    </source>
</evidence>
<dbReference type="InterPro" id="IPR011936">
    <property type="entry name" value="Myxo_disulph_rpt"/>
</dbReference>
<comment type="caution">
    <text evidence="7">The sequence shown here is derived from an EMBL/GenBank/DDBJ whole genome shotgun (WGS) entry which is preliminary data.</text>
</comment>
<proteinExistence type="inferred from homology"/>
<keyword evidence="3" id="KW-0677">Repeat</keyword>
<organism evidence="7 8">
    <name type="scientific">Hyalangium rubrum</name>
    <dbReference type="NCBI Taxonomy" id="3103134"/>
    <lineage>
        <taxon>Bacteria</taxon>
        <taxon>Pseudomonadati</taxon>
        <taxon>Myxococcota</taxon>
        <taxon>Myxococcia</taxon>
        <taxon>Myxococcales</taxon>
        <taxon>Cystobacterineae</taxon>
        <taxon>Archangiaceae</taxon>
        <taxon>Hyalangium</taxon>
    </lineage>
</organism>
<gene>
    <name evidence="7" type="ORF">SYV04_17785</name>
</gene>
<dbReference type="NCBIfam" id="TIGR02148">
    <property type="entry name" value="Fibro_Slime"/>
    <property type="match status" value="1"/>
</dbReference>
<dbReference type="NCBIfam" id="TIGR02232">
    <property type="entry name" value="myxo_disulf_rpt"/>
    <property type="match status" value="7"/>
</dbReference>
<feature type="domain" description="PA14" evidence="6">
    <location>
        <begin position="297"/>
        <end position="463"/>
    </location>
</feature>
<keyword evidence="2" id="KW-0732">Signal</keyword>
<protein>
    <submittedName>
        <fullName evidence="7">DUF4215 domain-containing protein</fullName>
    </submittedName>
</protein>
<dbReference type="InterPro" id="IPR037524">
    <property type="entry name" value="PA14/GLEYA"/>
</dbReference>
<keyword evidence="4" id="KW-1015">Disulfide bond</keyword>
<dbReference type="PROSITE" id="PS51820">
    <property type="entry name" value="PA14"/>
    <property type="match status" value="1"/>
</dbReference>
<evidence type="ECO:0000256" key="2">
    <source>
        <dbReference type="ARBA" id="ARBA00022729"/>
    </source>
</evidence>
<evidence type="ECO:0000256" key="3">
    <source>
        <dbReference type="ARBA" id="ARBA00022737"/>
    </source>
</evidence>
<name>A0ABU5H477_9BACT</name>
<evidence type="ECO:0000256" key="1">
    <source>
        <dbReference type="ARBA" id="ARBA00008709"/>
    </source>
</evidence>
<dbReference type="Pfam" id="PF07691">
    <property type="entry name" value="PA14"/>
    <property type="match status" value="1"/>
</dbReference>
<dbReference type="InterPro" id="IPR011874">
    <property type="entry name" value="Fibro_Slime"/>
</dbReference>
<dbReference type="Pfam" id="PF13948">
    <property type="entry name" value="DUF4215"/>
    <property type="match status" value="3"/>
</dbReference>
<evidence type="ECO:0000256" key="5">
    <source>
        <dbReference type="ARBA" id="ARBA00023180"/>
    </source>
</evidence>
<dbReference type="InterPro" id="IPR051154">
    <property type="entry name" value="Prespore-cell_inducing_factor"/>
</dbReference>
<dbReference type="InterPro" id="IPR011658">
    <property type="entry name" value="PA14_dom"/>
</dbReference>